<keyword evidence="2" id="KW-1185">Reference proteome</keyword>
<dbReference type="AlphaFoldDB" id="A0A0G2FCN3"/>
<dbReference type="OrthoDB" id="2013972at2759"/>
<dbReference type="EMBL" id="LCUC01000353">
    <property type="protein sequence ID" value="KKY31906.1"/>
    <property type="molecule type" value="Genomic_DNA"/>
</dbReference>
<dbReference type="Proteomes" id="UP000034680">
    <property type="component" value="Unassembled WGS sequence"/>
</dbReference>
<name>A0A0G2FCN3_9PEZI</name>
<reference evidence="1 2" key="2">
    <citation type="submission" date="2015-05" db="EMBL/GenBank/DDBJ databases">
        <authorList>
            <person name="Morales-Cruz A."/>
            <person name="Amrine K.C."/>
            <person name="Cantu D."/>
        </authorList>
    </citation>
    <scope>NUCLEOTIDE SEQUENCE [LARGE SCALE GENOMIC DNA]</scope>
    <source>
        <strain evidence="1">DA912</strain>
    </source>
</reference>
<organism evidence="1 2">
    <name type="scientific">Diaporthe ampelina</name>
    <dbReference type="NCBI Taxonomy" id="1214573"/>
    <lineage>
        <taxon>Eukaryota</taxon>
        <taxon>Fungi</taxon>
        <taxon>Dikarya</taxon>
        <taxon>Ascomycota</taxon>
        <taxon>Pezizomycotina</taxon>
        <taxon>Sordariomycetes</taxon>
        <taxon>Sordariomycetidae</taxon>
        <taxon>Diaporthales</taxon>
        <taxon>Diaporthaceae</taxon>
        <taxon>Diaporthe</taxon>
    </lineage>
</organism>
<reference evidence="1 2" key="1">
    <citation type="submission" date="2015-05" db="EMBL/GenBank/DDBJ databases">
        <title>Distinctive expansion of gene families associated with plant cell wall degradation and secondary metabolism in the genomes of grapevine trunk pathogens.</title>
        <authorList>
            <person name="Lawrence D.P."/>
            <person name="Travadon R."/>
            <person name="Rolshausen P.E."/>
            <person name="Baumgartner K."/>
        </authorList>
    </citation>
    <scope>NUCLEOTIDE SEQUENCE [LARGE SCALE GENOMIC DNA]</scope>
    <source>
        <strain evidence="1">DA912</strain>
    </source>
</reference>
<evidence type="ECO:0000313" key="1">
    <source>
        <dbReference type="EMBL" id="KKY31906.1"/>
    </source>
</evidence>
<dbReference type="STRING" id="1214573.A0A0G2FCN3"/>
<accession>A0A0G2FCN3</accession>
<dbReference type="Gene3D" id="3.40.50.150">
    <property type="entry name" value="Vaccinia Virus protein VP39"/>
    <property type="match status" value="1"/>
</dbReference>
<keyword evidence="1" id="KW-0489">Methyltransferase</keyword>
<sequence>MRITIRPRISHTLLHTSTKKPAILQTKMSKTTKPSKAPDGASAMQAILESSQGEDWQDFLVETMRSISAPLARRMLAQVGLGAGTTEPYRLLEQGCGMGVVAPLLHDTVPGEVRERSSVLCGDFSAPLVEAVKGRISKEGWVNCEAQVVDAQVSVLPLLALKARY</sequence>
<dbReference type="SUPFAM" id="SSF53335">
    <property type="entry name" value="S-adenosyl-L-methionine-dependent methyltransferases"/>
    <property type="match status" value="1"/>
</dbReference>
<dbReference type="GO" id="GO:0032259">
    <property type="term" value="P:methylation"/>
    <property type="evidence" value="ECO:0007669"/>
    <property type="project" value="UniProtKB-KW"/>
</dbReference>
<protein>
    <submittedName>
        <fullName evidence="1">Putative methyltransferase-like protein</fullName>
    </submittedName>
</protein>
<keyword evidence="1" id="KW-0808">Transferase</keyword>
<evidence type="ECO:0000313" key="2">
    <source>
        <dbReference type="Proteomes" id="UP000034680"/>
    </source>
</evidence>
<comment type="caution">
    <text evidence="1">The sequence shown here is derived from an EMBL/GenBank/DDBJ whole genome shotgun (WGS) entry which is preliminary data.</text>
</comment>
<dbReference type="InterPro" id="IPR029063">
    <property type="entry name" value="SAM-dependent_MTases_sf"/>
</dbReference>
<dbReference type="GO" id="GO:0008168">
    <property type="term" value="F:methyltransferase activity"/>
    <property type="evidence" value="ECO:0007669"/>
    <property type="project" value="UniProtKB-KW"/>
</dbReference>
<proteinExistence type="predicted"/>
<gene>
    <name evidence="1" type="ORF">UCDDA912_g08195</name>
</gene>